<dbReference type="PANTHER" id="PTHR30093">
    <property type="entry name" value="GENERAL SECRETION PATHWAY PROTEIN G"/>
    <property type="match status" value="1"/>
</dbReference>
<keyword evidence="4 6" id="KW-1133">Transmembrane helix</keyword>
<dbReference type="GO" id="GO:0016020">
    <property type="term" value="C:membrane"/>
    <property type="evidence" value="ECO:0007669"/>
    <property type="project" value="UniProtKB-SubCell"/>
</dbReference>
<proteinExistence type="predicted"/>
<evidence type="ECO:0000313" key="7">
    <source>
        <dbReference type="EMBL" id="ERK32367.1"/>
    </source>
</evidence>
<sequence length="138" mass="14629">MIKKLSKEQKGFTLIEIIAVIAIIGILAAVLVPRVSKYINEANKTKVLAQARTVVTAVESANAKSPNPLVTDSNTIAQIKASNAAGGLKLAQNFMEDSETDKLADSLTVAQCKQIVNNQVTFDIDSSGVIIPSTIATF</sequence>
<dbReference type="Pfam" id="PF07963">
    <property type="entry name" value="N_methyl"/>
    <property type="match status" value="1"/>
</dbReference>
<evidence type="ECO:0000313" key="8">
    <source>
        <dbReference type="Proteomes" id="UP000016721"/>
    </source>
</evidence>
<evidence type="ECO:0000256" key="2">
    <source>
        <dbReference type="ARBA" id="ARBA00022481"/>
    </source>
</evidence>
<gene>
    <name evidence="7" type="ORF">CINTURNW_0277</name>
</gene>
<dbReference type="AlphaFoldDB" id="U2NA21"/>
<protein>
    <submittedName>
        <fullName evidence="7">Pilin</fullName>
    </submittedName>
</protein>
<keyword evidence="8" id="KW-1185">Reference proteome</keyword>
<dbReference type="SUPFAM" id="SSF54523">
    <property type="entry name" value="Pili subunits"/>
    <property type="match status" value="1"/>
</dbReference>
<dbReference type="InterPro" id="IPR012902">
    <property type="entry name" value="N_methyl_site"/>
</dbReference>
<reference evidence="7 8" key="1">
    <citation type="journal article" date="2013" name="Genome Announc.">
        <title>Draft Genome Sequence of the Hydrogen- and Ethanol-Producing Bacterium Clostridium intestinale Strain URNW.</title>
        <authorList>
            <person name="Lal S."/>
            <person name="Ramachandran U."/>
            <person name="Zhang X."/>
            <person name="Sparling R."/>
            <person name="Levin D.B."/>
        </authorList>
    </citation>
    <scope>NUCLEOTIDE SEQUENCE [LARGE SCALE GENOMIC DNA]</scope>
    <source>
        <strain evidence="7 8">URNW</strain>
    </source>
</reference>
<keyword evidence="5 6" id="KW-0472">Membrane</keyword>
<dbReference type="NCBIfam" id="TIGR02532">
    <property type="entry name" value="IV_pilin_GFxxxE"/>
    <property type="match status" value="1"/>
</dbReference>
<dbReference type="Proteomes" id="UP000016721">
    <property type="component" value="Unassembled WGS sequence"/>
</dbReference>
<evidence type="ECO:0000256" key="4">
    <source>
        <dbReference type="ARBA" id="ARBA00022989"/>
    </source>
</evidence>
<evidence type="ECO:0000256" key="6">
    <source>
        <dbReference type="SAM" id="Phobius"/>
    </source>
</evidence>
<keyword evidence="3 6" id="KW-0812">Transmembrane</keyword>
<comment type="caution">
    <text evidence="7">The sequence shown here is derived from an EMBL/GenBank/DDBJ whole genome shotgun (WGS) entry which is preliminary data.</text>
</comment>
<dbReference type="PANTHER" id="PTHR30093:SF44">
    <property type="entry name" value="TYPE II SECRETION SYSTEM CORE PROTEIN G"/>
    <property type="match status" value="1"/>
</dbReference>
<feature type="transmembrane region" description="Helical" evidence="6">
    <location>
        <begin position="12"/>
        <end position="32"/>
    </location>
</feature>
<dbReference type="PROSITE" id="PS00409">
    <property type="entry name" value="PROKAR_NTER_METHYL"/>
    <property type="match status" value="1"/>
</dbReference>
<dbReference type="HOGENOM" id="CLU_143357_1_0_9"/>
<dbReference type="Gene3D" id="3.30.700.10">
    <property type="entry name" value="Glycoprotein, Type 4 Pilin"/>
    <property type="match status" value="1"/>
</dbReference>
<organism evidence="7 8">
    <name type="scientific">Clostridium intestinale URNW</name>
    <dbReference type="NCBI Taxonomy" id="1294142"/>
    <lineage>
        <taxon>Bacteria</taxon>
        <taxon>Bacillati</taxon>
        <taxon>Bacillota</taxon>
        <taxon>Clostridia</taxon>
        <taxon>Eubacteriales</taxon>
        <taxon>Clostridiaceae</taxon>
        <taxon>Clostridium</taxon>
    </lineage>
</organism>
<name>U2NA21_9CLOT</name>
<dbReference type="STRING" id="1294142.CINTURNW_0277"/>
<evidence type="ECO:0000256" key="5">
    <source>
        <dbReference type="ARBA" id="ARBA00023136"/>
    </source>
</evidence>
<accession>U2NA21</accession>
<dbReference type="InterPro" id="IPR045584">
    <property type="entry name" value="Pilin-like"/>
</dbReference>
<dbReference type="eggNOG" id="COG4968">
    <property type="taxonomic scope" value="Bacteria"/>
</dbReference>
<evidence type="ECO:0000256" key="1">
    <source>
        <dbReference type="ARBA" id="ARBA00004167"/>
    </source>
</evidence>
<dbReference type="EMBL" id="APJA01000004">
    <property type="protein sequence ID" value="ERK32367.1"/>
    <property type="molecule type" value="Genomic_DNA"/>
</dbReference>
<keyword evidence="2" id="KW-0488">Methylation</keyword>
<comment type="subcellular location">
    <subcellularLocation>
        <location evidence="1">Membrane</location>
        <topology evidence="1">Single-pass membrane protein</topology>
    </subcellularLocation>
</comment>
<dbReference type="PATRIC" id="fig|1294142.3.peg.276"/>
<dbReference type="RefSeq" id="WP_021800364.1">
    <property type="nucleotide sequence ID" value="NZ_KI273145.1"/>
</dbReference>
<evidence type="ECO:0000256" key="3">
    <source>
        <dbReference type="ARBA" id="ARBA00022692"/>
    </source>
</evidence>